<keyword evidence="1" id="KW-0812">Transmembrane</keyword>
<dbReference type="EMBL" id="BSPC01000045">
    <property type="protein sequence ID" value="GLS21150.1"/>
    <property type="molecule type" value="Genomic_DNA"/>
</dbReference>
<accession>A0ABQ6CMV3</accession>
<dbReference type="RefSeq" id="WP_284314205.1">
    <property type="nucleotide sequence ID" value="NZ_BSPC01000045.1"/>
</dbReference>
<feature type="transmembrane region" description="Helical" evidence="1">
    <location>
        <begin position="37"/>
        <end position="58"/>
    </location>
</feature>
<evidence type="ECO:0000313" key="3">
    <source>
        <dbReference type="Proteomes" id="UP001156882"/>
    </source>
</evidence>
<protein>
    <submittedName>
        <fullName evidence="2">Uncharacterized protein</fullName>
    </submittedName>
</protein>
<keyword evidence="1" id="KW-0472">Membrane</keyword>
<dbReference type="Proteomes" id="UP001156882">
    <property type="component" value="Unassembled WGS sequence"/>
</dbReference>
<gene>
    <name evidence="2" type="ORF">GCM10007874_41670</name>
</gene>
<keyword evidence="3" id="KW-1185">Reference proteome</keyword>
<feature type="transmembrane region" description="Helical" evidence="1">
    <location>
        <begin position="12"/>
        <end position="31"/>
    </location>
</feature>
<sequence>MRKWPGSTRSALLTVAAAYVVLLADFYFWGLPDGEQITVLLLSILIPAVGAAYGIFFFHWLFESGRAGTNYAADYSFGIWLISSLVSIVYMGIFAGFAVLIPYTVTLLPNVFPTPIRAFAAHMIGASNYFEPFLWRSIGMFTILEVFACAYGKKEGMRRMTERT</sequence>
<reference evidence="3" key="1">
    <citation type="journal article" date="2019" name="Int. J. Syst. Evol. Microbiol.">
        <title>The Global Catalogue of Microorganisms (GCM) 10K type strain sequencing project: providing services to taxonomists for standard genome sequencing and annotation.</title>
        <authorList>
            <consortium name="The Broad Institute Genomics Platform"/>
            <consortium name="The Broad Institute Genome Sequencing Center for Infectious Disease"/>
            <person name="Wu L."/>
            <person name="Ma J."/>
        </authorList>
    </citation>
    <scope>NUCLEOTIDE SEQUENCE [LARGE SCALE GENOMIC DNA]</scope>
    <source>
        <strain evidence="3">NBRC 101365</strain>
    </source>
</reference>
<name>A0ABQ6CMV3_9HYPH</name>
<proteinExistence type="predicted"/>
<organism evidence="2 3">
    <name type="scientific">Labrys miyagiensis</name>
    <dbReference type="NCBI Taxonomy" id="346912"/>
    <lineage>
        <taxon>Bacteria</taxon>
        <taxon>Pseudomonadati</taxon>
        <taxon>Pseudomonadota</taxon>
        <taxon>Alphaproteobacteria</taxon>
        <taxon>Hyphomicrobiales</taxon>
        <taxon>Xanthobacteraceae</taxon>
        <taxon>Labrys</taxon>
    </lineage>
</organism>
<feature type="transmembrane region" description="Helical" evidence="1">
    <location>
        <begin position="133"/>
        <end position="151"/>
    </location>
</feature>
<evidence type="ECO:0000256" key="1">
    <source>
        <dbReference type="SAM" id="Phobius"/>
    </source>
</evidence>
<evidence type="ECO:0000313" key="2">
    <source>
        <dbReference type="EMBL" id="GLS21150.1"/>
    </source>
</evidence>
<keyword evidence="1" id="KW-1133">Transmembrane helix</keyword>
<feature type="transmembrane region" description="Helical" evidence="1">
    <location>
        <begin position="79"/>
        <end position="103"/>
    </location>
</feature>
<comment type="caution">
    <text evidence="2">The sequence shown here is derived from an EMBL/GenBank/DDBJ whole genome shotgun (WGS) entry which is preliminary data.</text>
</comment>